<feature type="transmembrane region" description="Helical" evidence="9">
    <location>
        <begin position="343"/>
        <end position="361"/>
    </location>
</feature>
<keyword evidence="7 9" id="KW-0472">Membrane</keyword>
<dbReference type="NCBIfam" id="TIGR00049">
    <property type="entry name" value="iron-sulfur cluster assembly accessory protein"/>
    <property type="match status" value="1"/>
</dbReference>
<dbReference type="Pfam" id="PF01733">
    <property type="entry name" value="Nucleoside_tran"/>
    <property type="match status" value="1"/>
</dbReference>
<evidence type="ECO:0000256" key="5">
    <source>
        <dbReference type="ARBA" id="ARBA00022692"/>
    </source>
</evidence>
<dbReference type="Gene3D" id="2.60.300.12">
    <property type="entry name" value="HesB-like domain"/>
    <property type="match status" value="1"/>
</dbReference>
<evidence type="ECO:0000256" key="6">
    <source>
        <dbReference type="ARBA" id="ARBA00022989"/>
    </source>
</evidence>
<feature type="transmembrane region" description="Helical" evidence="9">
    <location>
        <begin position="373"/>
        <end position="396"/>
    </location>
</feature>
<dbReference type="GO" id="GO:0005506">
    <property type="term" value="F:iron ion binding"/>
    <property type="evidence" value="ECO:0007669"/>
    <property type="project" value="TreeGrafter"/>
</dbReference>
<evidence type="ECO:0000256" key="4">
    <source>
        <dbReference type="ARBA" id="ARBA00022448"/>
    </source>
</evidence>
<dbReference type="GO" id="GO:0005337">
    <property type="term" value="F:nucleoside transmembrane transporter activity"/>
    <property type="evidence" value="ECO:0007669"/>
    <property type="project" value="InterPro"/>
</dbReference>
<evidence type="ECO:0000259" key="10">
    <source>
        <dbReference type="Pfam" id="PF01521"/>
    </source>
</evidence>
<comment type="similarity">
    <text evidence="2">Belongs to the HesB/IscA family.</text>
</comment>
<evidence type="ECO:0000256" key="8">
    <source>
        <dbReference type="SAM" id="MobiDB-lite"/>
    </source>
</evidence>
<dbReference type="PANTHER" id="PTHR43011">
    <property type="entry name" value="IRON-SULFUR CLUSTER ASSEMBLY 2 HOMOLOG, MITOCHONDRIAL"/>
    <property type="match status" value="1"/>
</dbReference>
<comment type="similarity">
    <text evidence="3">Belongs to the SLC29A/ENT transporter (TC 2.A.57) family.</text>
</comment>
<feature type="compositionally biased region" description="Basic and acidic residues" evidence="8">
    <location>
        <begin position="19"/>
        <end position="30"/>
    </location>
</feature>
<dbReference type="InterPro" id="IPR035903">
    <property type="entry name" value="HesB-like_dom_sf"/>
</dbReference>
<feature type="transmembrane region" description="Helical" evidence="9">
    <location>
        <begin position="311"/>
        <end position="331"/>
    </location>
</feature>
<comment type="subcellular location">
    <subcellularLocation>
        <location evidence="1">Membrane</location>
        <topology evidence="1">Multi-pass membrane protein</topology>
    </subcellularLocation>
</comment>
<dbReference type="InterPro" id="IPR016092">
    <property type="entry name" value="ATAP"/>
</dbReference>
<evidence type="ECO:0000313" key="11">
    <source>
        <dbReference type="EMBL" id="ONH73695.1"/>
    </source>
</evidence>
<evidence type="ECO:0000256" key="9">
    <source>
        <dbReference type="SAM" id="Phobius"/>
    </source>
</evidence>
<dbReference type="PANTHER" id="PTHR43011:SF1">
    <property type="entry name" value="IRON-SULFUR CLUSTER ASSEMBLY 2 HOMOLOG, MITOCHONDRIAL"/>
    <property type="match status" value="1"/>
</dbReference>
<feature type="region of interest" description="Disordered" evidence="8">
    <location>
        <begin position="1"/>
        <end position="77"/>
    </location>
</feature>
<comment type="caution">
    <text evidence="11">The sequence shown here is derived from an EMBL/GenBank/DDBJ whole genome shotgun (WGS) entry which is preliminary data.</text>
</comment>
<feature type="transmembrane region" description="Helical" evidence="9">
    <location>
        <begin position="132"/>
        <end position="153"/>
    </location>
</feature>
<evidence type="ECO:0000256" key="7">
    <source>
        <dbReference type="ARBA" id="ARBA00023136"/>
    </source>
</evidence>
<feature type="transmembrane region" description="Helical" evidence="9">
    <location>
        <begin position="219"/>
        <end position="237"/>
    </location>
</feature>
<feature type="compositionally biased region" description="Polar residues" evidence="8">
    <location>
        <begin position="67"/>
        <end position="77"/>
    </location>
</feature>
<accession>A0A1V2LLB0</accession>
<protein>
    <submittedName>
        <fullName evidence="11">Nucleoside transporter FUN26</fullName>
    </submittedName>
</protein>
<dbReference type="GO" id="GO:0016226">
    <property type="term" value="P:iron-sulfur cluster assembly"/>
    <property type="evidence" value="ECO:0007669"/>
    <property type="project" value="InterPro"/>
</dbReference>
<evidence type="ECO:0000313" key="12">
    <source>
        <dbReference type="Proteomes" id="UP000189274"/>
    </source>
</evidence>
<dbReference type="Pfam" id="PF01521">
    <property type="entry name" value="Fe-S_biosyn"/>
    <property type="match status" value="1"/>
</dbReference>
<proteinExistence type="inferred from homology"/>
<dbReference type="AlphaFoldDB" id="A0A1V2LLB0"/>
<feature type="transmembrane region" description="Helical" evidence="9">
    <location>
        <begin position="281"/>
        <end position="299"/>
    </location>
</feature>
<dbReference type="GO" id="GO:0051539">
    <property type="term" value="F:4 iron, 4 sulfur cluster binding"/>
    <property type="evidence" value="ECO:0007669"/>
    <property type="project" value="TreeGrafter"/>
</dbReference>
<organism evidence="11 12">
    <name type="scientific">Pichia kudriavzevii</name>
    <name type="common">Yeast</name>
    <name type="synonym">Issatchenkia orientalis</name>
    <dbReference type="NCBI Taxonomy" id="4909"/>
    <lineage>
        <taxon>Eukaryota</taxon>
        <taxon>Fungi</taxon>
        <taxon>Dikarya</taxon>
        <taxon>Ascomycota</taxon>
        <taxon>Saccharomycotina</taxon>
        <taxon>Pichiomycetes</taxon>
        <taxon>Pichiales</taxon>
        <taxon>Pichiaceae</taxon>
        <taxon>Pichia</taxon>
    </lineage>
</organism>
<dbReference type="EMBL" id="MQVM01000013">
    <property type="protein sequence ID" value="ONH73695.1"/>
    <property type="molecule type" value="Genomic_DNA"/>
</dbReference>
<evidence type="ECO:0000256" key="1">
    <source>
        <dbReference type="ARBA" id="ARBA00004141"/>
    </source>
</evidence>
<dbReference type="SUPFAM" id="SSF103473">
    <property type="entry name" value="MFS general substrate transporter"/>
    <property type="match status" value="1"/>
</dbReference>
<evidence type="ECO:0000256" key="3">
    <source>
        <dbReference type="ARBA" id="ARBA00007965"/>
    </source>
</evidence>
<dbReference type="InterPro" id="IPR036259">
    <property type="entry name" value="MFS_trans_sf"/>
</dbReference>
<reference evidence="12" key="1">
    <citation type="journal article" date="2017" name="Genome Announc.">
        <title>Genome sequences of Cyberlindnera fabianii 65, Pichia kudriavzevii 129, and Saccharomyces cerevisiae 131 isolated from fermented masau fruits in Zimbabwe.</title>
        <authorList>
            <person name="van Rijswijck I.M.H."/>
            <person name="Derks M.F.L."/>
            <person name="Abee T."/>
            <person name="de Ridder D."/>
            <person name="Smid E.J."/>
        </authorList>
    </citation>
    <scope>NUCLEOTIDE SEQUENCE [LARGE SCALE GENOMIC DNA]</scope>
    <source>
        <strain evidence="12">129</strain>
    </source>
</reference>
<dbReference type="SUPFAM" id="SSF89360">
    <property type="entry name" value="HesB-like domain"/>
    <property type="match status" value="1"/>
</dbReference>
<feature type="transmembrane region" description="Helical" evidence="9">
    <location>
        <begin position="159"/>
        <end position="185"/>
    </location>
</feature>
<sequence length="604" mass="66169">MSKAMDSMSKAMDSMSKAMETESRRAREEVTGGDGLQRPPMMQLAFPQGPELQHATQTGKRVGQRSVPHSSSRPETTENPLGWLHTFFQERLSNHQHLADNYTSTMMTVSTLTSVICNYMLSRHQAINYKKLLLYGNVLQASIFAIMAVSVLIETPQVPYFIFTLFAVLVSSVAACFTQVALMALANIRSAELSNATVVGNAVSGVLPSASMLAGGGRALWYFIASVVIVIVAQLAVCASDWKDGYKDEINIETMEESLVTDTPSNNSSVAYWDLKPIHPLHLVITITFFVTLVFPVFASSVTSPKVASKTFIPLAFFVWNSGDLLGRLLLNYHPLLPRDTRHMVAYSILRILFVPLFLFCNVKGRGGWPDGVYLLLQLVFGITNGHLFGAAYMQVGEVLSTDGEKQAAASYTALVINISLLAGSVSIIRSTIIPAKRAVSISSRPFTSSIHPWALKASSLTADDFSLTKVKNPQLSDNNNLPLHIALTESAAKKLTKLAEEENKDDLALRLVVSSGGCHGFQYDLKITDLSEFSEENNDSLFERDGGKVIVDKDALEIMRDSKIDYVKQLIGEGFKIVESPYTKSSCGCGSSFDIDFDKLQGQ</sequence>
<dbReference type="VEuPathDB" id="FungiDB:C5L36_0A06920"/>
<keyword evidence="6 9" id="KW-1133">Transmembrane helix</keyword>
<gene>
    <name evidence="11" type="ORF">BOH78_3006</name>
</gene>
<dbReference type="InterPro" id="IPR002259">
    <property type="entry name" value="Eqnu_transpt"/>
</dbReference>
<dbReference type="InterPro" id="IPR000361">
    <property type="entry name" value="ATAP_core_dom"/>
</dbReference>
<dbReference type="GO" id="GO:0005739">
    <property type="term" value="C:mitochondrion"/>
    <property type="evidence" value="ECO:0007669"/>
    <property type="project" value="TreeGrafter"/>
</dbReference>
<dbReference type="Proteomes" id="UP000189274">
    <property type="component" value="Unassembled WGS sequence"/>
</dbReference>
<feature type="transmembrane region" description="Helical" evidence="9">
    <location>
        <begin position="408"/>
        <end position="429"/>
    </location>
</feature>
<dbReference type="GO" id="GO:0051537">
    <property type="term" value="F:2 iron, 2 sulfur cluster binding"/>
    <property type="evidence" value="ECO:0007669"/>
    <property type="project" value="TreeGrafter"/>
</dbReference>
<keyword evidence="4" id="KW-0813">Transport</keyword>
<evidence type="ECO:0000256" key="2">
    <source>
        <dbReference type="ARBA" id="ARBA00006718"/>
    </source>
</evidence>
<feature type="domain" description="Core" evidence="10">
    <location>
        <begin position="485"/>
        <end position="591"/>
    </location>
</feature>
<feature type="compositionally biased region" description="Low complexity" evidence="8">
    <location>
        <begin position="1"/>
        <end position="18"/>
    </location>
</feature>
<keyword evidence="5 9" id="KW-0812">Transmembrane</keyword>
<dbReference type="GO" id="GO:0016020">
    <property type="term" value="C:membrane"/>
    <property type="evidence" value="ECO:0007669"/>
    <property type="project" value="UniProtKB-SubCell"/>
</dbReference>
<name>A0A1V2LLB0_PICKU</name>